<comment type="caution">
    <text evidence="1">The sequence shown here is derived from an EMBL/GenBank/DDBJ whole genome shotgun (WGS) entry which is preliminary data.</text>
</comment>
<accession>A0A0L8V3C9</accession>
<keyword evidence="2" id="KW-1185">Reference proteome</keyword>
<evidence type="ECO:0000313" key="1">
    <source>
        <dbReference type="EMBL" id="KOH43005.1"/>
    </source>
</evidence>
<gene>
    <name evidence="1" type="ORF">NC99_42210</name>
</gene>
<protein>
    <submittedName>
        <fullName evidence="1">Uncharacterized protein</fullName>
    </submittedName>
</protein>
<evidence type="ECO:0000313" key="2">
    <source>
        <dbReference type="Proteomes" id="UP000036958"/>
    </source>
</evidence>
<proteinExistence type="predicted"/>
<organism evidence="1 2">
    <name type="scientific">Sunxiuqinia dokdonensis</name>
    <dbReference type="NCBI Taxonomy" id="1409788"/>
    <lineage>
        <taxon>Bacteria</taxon>
        <taxon>Pseudomonadati</taxon>
        <taxon>Bacteroidota</taxon>
        <taxon>Bacteroidia</taxon>
        <taxon>Marinilabiliales</taxon>
        <taxon>Prolixibacteraceae</taxon>
        <taxon>Sunxiuqinia</taxon>
    </lineage>
</organism>
<sequence length="40" mass="4623">MLVSLLVLLRFISLVLFGKNSPLFWEIYPATGTRINALWE</sequence>
<dbReference type="Proteomes" id="UP000036958">
    <property type="component" value="Unassembled WGS sequence"/>
</dbReference>
<reference evidence="2" key="1">
    <citation type="submission" date="2015-07" db="EMBL/GenBank/DDBJ databases">
        <title>Genome sequencing of Sunxiuqinia dokdonensis strain SK.</title>
        <authorList>
            <person name="Ahn S."/>
            <person name="Kim B.-C."/>
        </authorList>
    </citation>
    <scope>NUCLEOTIDE SEQUENCE [LARGE SCALE GENOMIC DNA]</scope>
    <source>
        <strain evidence="2">SK</strain>
    </source>
</reference>
<name>A0A0L8V3C9_9BACT</name>
<dbReference type="EMBL" id="LGIA01000205">
    <property type="protein sequence ID" value="KOH43005.1"/>
    <property type="molecule type" value="Genomic_DNA"/>
</dbReference>
<dbReference type="AlphaFoldDB" id="A0A0L8V3C9"/>